<gene>
    <name evidence="1" type="ORF">LCGC14_1917600</name>
</gene>
<evidence type="ECO:0000313" key="1">
    <source>
        <dbReference type="EMBL" id="KKL89151.1"/>
    </source>
</evidence>
<name>A0A0F9GF21_9ZZZZ</name>
<organism evidence="1">
    <name type="scientific">marine sediment metagenome</name>
    <dbReference type="NCBI Taxonomy" id="412755"/>
    <lineage>
        <taxon>unclassified sequences</taxon>
        <taxon>metagenomes</taxon>
        <taxon>ecological metagenomes</taxon>
    </lineage>
</organism>
<accession>A0A0F9GF21</accession>
<sequence length="65" mass="7814">METDTKLYRPKCSCGKPMIPTTWQAARGLDQLMREWRCATHKSKYFYQVLTPEQRDAYDEYLIHI</sequence>
<protein>
    <submittedName>
        <fullName evidence="1">Uncharacterized protein</fullName>
    </submittedName>
</protein>
<reference evidence="1" key="1">
    <citation type="journal article" date="2015" name="Nature">
        <title>Complex archaea that bridge the gap between prokaryotes and eukaryotes.</title>
        <authorList>
            <person name="Spang A."/>
            <person name="Saw J.H."/>
            <person name="Jorgensen S.L."/>
            <person name="Zaremba-Niedzwiedzka K."/>
            <person name="Martijn J."/>
            <person name="Lind A.E."/>
            <person name="van Eijk R."/>
            <person name="Schleper C."/>
            <person name="Guy L."/>
            <person name="Ettema T.J."/>
        </authorList>
    </citation>
    <scope>NUCLEOTIDE SEQUENCE</scope>
</reference>
<dbReference type="EMBL" id="LAZR01020368">
    <property type="protein sequence ID" value="KKL89151.1"/>
    <property type="molecule type" value="Genomic_DNA"/>
</dbReference>
<dbReference type="AlphaFoldDB" id="A0A0F9GF21"/>
<proteinExistence type="predicted"/>
<comment type="caution">
    <text evidence="1">The sequence shown here is derived from an EMBL/GenBank/DDBJ whole genome shotgun (WGS) entry which is preliminary data.</text>
</comment>